<protein>
    <submittedName>
        <fullName evidence="1">Uncharacterized protein</fullName>
    </submittedName>
</protein>
<organism evidence="1 2">
    <name type="scientific">Vibrio coralliilyticus</name>
    <dbReference type="NCBI Taxonomy" id="190893"/>
    <lineage>
        <taxon>Bacteria</taxon>
        <taxon>Pseudomonadati</taxon>
        <taxon>Pseudomonadota</taxon>
        <taxon>Gammaproteobacteria</taxon>
        <taxon>Vibrionales</taxon>
        <taxon>Vibrionaceae</taxon>
        <taxon>Vibrio</taxon>
    </lineage>
</organism>
<evidence type="ECO:0000313" key="1">
    <source>
        <dbReference type="EMBL" id="NOJ26092.1"/>
    </source>
</evidence>
<dbReference type="AlphaFoldDB" id="A0AAP7DGG0"/>
<dbReference type="Proteomes" id="UP000576645">
    <property type="component" value="Unassembled WGS sequence"/>
</dbReference>
<reference evidence="1 2" key="1">
    <citation type="submission" date="2019-09" db="EMBL/GenBank/DDBJ databases">
        <title>Draft genome sequencing and comparative genomics of hatchery-associated Vibrios.</title>
        <authorList>
            <person name="Kehlet-Delgado H."/>
            <person name="Mueller R.S."/>
        </authorList>
    </citation>
    <scope>NUCLEOTIDE SEQUENCE [LARGE SCALE GENOMIC DNA]</scope>
    <source>
        <strain evidence="1 2">09-121-3</strain>
    </source>
</reference>
<name>A0AAP7DGG0_9VIBR</name>
<accession>A0AAP7DGG0</accession>
<dbReference type="EMBL" id="VTXP01000025">
    <property type="protein sequence ID" value="NOJ26092.1"/>
    <property type="molecule type" value="Genomic_DNA"/>
</dbReference>
<sequence length="136" mass="15961">MWVENHNRTLNATHHQSIDSILFALKKHYQSCCQLVECRTHQTLSRAASRFLKVERSLINEIKLKVPNFQSETNHSMQESQLVLMSNYDEMYQSNRQLITYLKSVIGTFNNQKLSSFFSYWVAALQVENDEMAKNL</sequence>
<evidence type="ECO:0000313" key="2">
    <source>
        <dbReference type="Proteomes" id="UP000576645"/>
    </source>
</evidence>
<gene>
    <name evidence="1" type="ORF">F0238_25600</name>
</gene>
<proteinExistence type="predicted"/>
<comment type="caution">
    <text evidence="1">The sequence shown here is derived from an EMBL/GenBank/DDBJ whole genome shotgun (WGS) entry which is preliminary data.</text>
</comment>